<evidence type="ECO:0000313" key="2">
    <source>
        <dbReference type="EMBL" id="MBV4359698.1"/>
    </source>
</evidence>
<feature type="signal peptide" evidence="1">
    <location>
        <begin position="1"/>
        <end position="19"/>
    </location>
</feature>
<evidence type="ECO:0000256" key="1">
    <source>
        <dbReference type="SAM" id="SignalP"/>
    </source>
</evidence>
<evidence type="ECO:0000313" key="3">
    <source>
        <dbReference type="Proteomes" id="UP000812270"/>
    </source>
</evidence>
<comment type="caution">
    <text evidence="2">The sequence shown here is derived from an EMBL/GenBank/DDBJ whole genome shotgun (WGS) entry which is preliminary data.</text>
</comment>
<keyword evidence="1" id="KW-0732">Signal</keyword>
<proteinExistence type="predicted"/>
<dbReference type="AlphaFoldDB" id="A0A9E2SDZ7"/>
<sequence length="854" mass="92241">MKTYVILLTLLLHVLAVNATQLYWVGTSSSDWNDKNNWSSVSGGAGGTGVPGVSDNAYFDRASTSYNCVLNNAAVINSISISGGAVSLGSSGDLTVQGTFTIASGSFNAGTGKLSIISDQSSTISGGIFNANQGSIFLNANLSVTSLSTFQPGTSTVTMNSGSYTITINDNAGGSFRFYNLVINKQQDYETASFNANVATDSFQVDNLLTLTNGKLVGDGFMKIEKDLNEASTFDGTSVSIGCTGANASNLTLNGPLAAGGHNSFVGIVKSTSASVVNVYRGHEAGIDDTIRIGNGGNFTVRRGIIQFPDNSPIISFFDKLVIEPGGTFKSTSNYFYNKGGHVNYGGQFLHNNGTYVFVNANANYTEFTNHVENFYNLNLANSSIKPQSKDTLVINGNLTLVTGVIAPAATDATVVLKGDLNATAAVPAQYLQSINILINGTADQHFFNAHPSNIDFFNCPITIDKPSGQIILDAPFIVSGWGSQALNFKNGIIKSATDANYLQMDNGKITGANNKSYLDGPFRYQSGWDPVEYPVGNGGYYAPVRITEQWNNAAPDAYFTVRYFRKSPAPLYDISKTDDPLNLKSVSNCEYWTIDREVGKTTSAYIWLSYDSKRSCGITDPSRLRVARWDGSLWTNGGGSTSGQYVMSGTYYSGFGPYTLASADLALQGGGALPVTFLSFKVTDDNGKAYVQWSTTNEIQNDHFEVESCSNGREFQTIAKIYPKEGNAAAMKNYSFVDQKVSNATTYYRIKQVDIDGKFVYSSVATYRGNDDRSDWNVSYNKSSKMCTVFFDLPSGQCADASIYSINGQLILKRSFVTDGADRRQYVINVAPGVYFVKIATQNNVWVKQFMVQ</sequence>
<gene>
    <name evidence="2" type="ORF">KTO63_21190</name>
</gene>
<name>A0A9E2SDZ7_9BACT</name>
<feature type="chain" id="PRO_5038364999" evidence="1">
    <location>
        <begin position="20"/>
        <end position="854"/>
    </location>
</feature>
<reference evidence="2" key="1">
    <citation type="submission" date="2021-06" db="EMBL/GenBank/DDBJ databases">
        <authorList>
            <person name="Huq M.A."/>
        </authorList>
    </citation>
    <scope>NUCLEOTIDE SEQUENCE</scope>
    <source>
        <strain evidence="2">MAH-26</strain>
    </source>
</reference>
<dbReference type="Proteomes" id="UP000812270">
    <property type="component" value="Unassembled WGS sequence"/>
</dbReference>
<accession>A0A9E2SDZ7</accession>
<dbReference type="EMBL" id="JAHSPG010000016">
    <property type="protein sequence ID" value="MBV4359698.1"/>
    <property type="molecule type" value="Genomic_DNA"/>
</dbReference>
<dbReference type="InterPro" id="IPR026444">
    <property type="entry name" value="Secre_tail"/>
</dbReference>
<organism evidence="2 3">
    <name type="scientific">Pinibacter aurantiacus</name>
    <dbReference type="NCBI Taxonomy" id="2851599"/>
    <lineage>
        <taxon>Bacteria</taxon>
        <taxon>Pseudomonadati</taxon>
        <taxon>Bacteroidota</taxon>
        <taxon>Chitinophagia</taxon>
        <taxon>Chitinophagales</taxon>
        <taxon>Chitinophagaceae</taxon>
        <taxon>Pinibacter</taxon>
    </lineage>
</organism>
<dbReference type="RefSeq" id="WP_217793966.1">
    <property type="nucleotide sequence ID" value="NZ_JAHSPG010000016.1"/>
</dbReference>
<keyword evidence="3" id="KW-1185">Reference proteome</keyword>
<protein>
    <submittedName>
        <fullName evidence="2">T9SS type A sorting domain-containing protein</fullName>
    </submittedName>
</protein>
<dbReference type="NCBIfam" id="TIGR04183">
    <property type="entry name" value="Por_Secre_tail"/>
    <property type="match status" value="1"/>
</dbReference>